<reference evidence="3 4" key="1">
    <citation type="submission" date="2021-08" db="EMBL/GenBank/DDBJ databases">
        <authorList>
            <person name="Tuo L."/>
        </authorList>
    </citation>
    <scope>NUCLEOTIDE SEQUENCE [LARGE SCALE GENOMIC DNA]</scope>
    <source>
        <strain evidence="3 4">JCM 31229</strain>
    </source>
</reference>
<feature type="chain" id="PRO_5047409472" evidence="2">
    <location>
        <begin position="20"/>
        <end position="155"/>
    </location>
</feature>
<gene>
    <name evidence="3" type="ORF">K7G82_20005</name>
</gene>
<dbReference type="Proteomes" id="UP000706039">
    <property type="component" value="Unassembled WGS sequence"/>
</dbReference>
<keyword evidence="2" id="KW-0732">Signal</keyword>
<evidence type="ECO:0000313" key="4">
    <source>
        <dbReference type="Proteomes" id="UP000706039"/>
    </source>
</evidence>
<protein>
    <submittedName>
        <fullName evidence="3">Uncharacterized protein</fullName>
    </submittedName>
</protein>
<dbReference type="EMBL" id="JAINVV010000009">
    <property type="protein sequence ID" value="MBY8824600.1"/>
    <property type="molecule type" value="Genomic_DNA"/>
</dbReference>
<keyword evidence="4" id="KW-1185">Reference proteome</keyword>
<evidence type="ECO:0000256" key="2">
    <source>
        <dbReference type="SAM" id="SignalP"/>
    </source>
</evidence>
<evidence type="ECO:0000256" key="1">
    <source>
        <dbReference type="SAM" id="MobiDB-lite"/>
    </source>
</evidence>
<feature type="region of interest" description="Disordered" evidence="1">
    <location>
        <begin position="126"/>
        <end position="155"/>
    </location>
</feature>
<organism evidence="3 4">
    <name type="scientific">Sphingomonas colocasiae</name>
    <dbReference type="NCBI Taxonomy" id="1848973"/>
    <lineage>
        <taxon>Bacteria</taxon>
        <taxon>Pseudomonadati</taxon>
        <taxon>Pseudomonadota</taxon>
        <taxon>Alphaproteobacteria</taxon>
        <taxon>Sphingomonadales</taxon>
        <taxon>Sphingomonadaceae</taxon>
        <taxon>Sphingomonas</taxon>
    </lineage>
</organism>
<accession>A0ABS7PTB5</accession>
<sequence>MRYLFVPVLAFLAATPALAQRPAPADVAAALDSPIVQEGVANRVSDAVAALLDTRVGAVERAVNPFSDARRNDTLRDRISRDDPNFEARIHDDTRRATRAAGVMAGEFSAMLPELRARLANIKHRLRNPDDRGPAYRNDVPPPHRDDYDDEDWDN</sequence>
<feature type="signal peptide" evidence="2">
    <location>
        <begin position="1"/>
        <end position="19"/>
    </location>
</feature>
<name>A0ABS7PTB5_9SPHN</name>
<comment type="caution">
    <text evidence="3">The sequence shown here is derived from an EMBL/GenBank/DDBJ whole genome shotgun (WGS) entry which is preliminary data.</text>
</comment>
<proteinExistence type="predicted"/>
<evidence type="ECO:0000313" key="3">
    <source>
        <dbReference type="EMBL" id="MBY8824600.1"/>
    </source>
</evidence>
<dbReference type="RefSeq" id="WP_222991691.1">
    <property type="nucleotide sequence ID" value="NZ_JAINVV010000009.1"/>
</dbReference>